<dbReference type="InterPro" id="IPR039690">
    <property type="entry name" value="SNRNP25"/>
</dbReference>
<reference evidence="3" key="1">
    <citation type="submission" date="2019-05" db="EMBL/GenBank/DDBJ databases">
        <title>The de novo reference genome and transcriptome assemblies of the wild tomato species Solanum chilense.</title>
        <authorList>
            <person name="Stam R."/>
            <person name="Nosenko T."/>
            <person name="Hoerger A.C."/>
            <person name="Stephan W."/>
            <person name="Seidel M.A."/>
            <person name="Kuhn J.M.M."/>
            <person name="Haberer G."/>
            <person name="Tellier A."/>
        </authorList>
    </citation>
    <scope>NUCLEOTIDE SEQUENCE</scope>
    <source>
        <tissue evidence="3">Mature leaves</tissue>
    </source>
</reference>
<sequence length="314" mass="36476">MGHHETNSSSSRDRSPSQQRHRHRRKERDLDRELSYEKRERRSGRDVIEHRSPRPRYDYSFSGSDHQRMAHQRPSSNFSVDTERKNEAFDPTGSENRKDRGVSMDKTKADEQDLEAKKEQMTLLEMSGDLTTEPKQLTAEGRKEETNVSLEYSSDMKKARLHSTLVALLNDPVLADIPKNPTLTDVDTLISLELGSAMRISVLKLDGSSFDVTVMNSATVKDLKQAVRKRIDDTEQSKMGHRHISWRHVWSNFCLLFHNEKLLDDTAKLQDYSIRNNAQVQFVPYVISRAFKRHSKRRKHRFFHGLSKKGRTTD</sequence>
<evidence type="ECO:0000259" key="2">
    <source>
        <dbReference type="PROSITE" id="PS50053"/>
    </source>
</evidence>
<dbReference type="CDD" id="cd17058">
    <property type="entry name" value="Ubl_SNRNP25"/>
    <property type="match status" value="1"/>
</dbReference>
<feature type="compositionally biased region" description="Basic and acidic residues" evidence="1">
    <location>
        <begin position="27"/>
        <end position="57"/>
    </location>
</feature>
<dbReference type="InterPro" id="IPR029071">
    <property type="entry name" value="Ubiquitin-like_domsf"/>
</dbReference>
<feature type="region of interest" description="Disordered" evidence="1">
    <location>
        <begin position="1"/>
        <end position="114"/>
    </location>
</feature>
<dbReference type="EMBL" id="RXGB01005331">
    <property type="protein sequence ID" value="TMW88076.1"/>
    <property type="molecule type" value="Genomic_DNA"/>
</dbReference>
<dbReference type="PANTHER" id="PTHR14942:SF0">
    <property type="entry name" value="U11_U12 SMALL NUCLEAR RIBONUCLEOPROTEIN 25 KDA PROTEIN"/>
    <property type="match status" value="1"/>
</dbReference>
<accession>A0A6N2B0R2</accession>
<evidence type="ECO:0000256" key="1">
    <source>
        <dbReference type="SAM" id="MobiDB-lite"/>
    </source>
</evidence>
<organism evidence="3">
    <name type="scientific">Solanum chilense</name>
    <name type="common">Tomato</name>
    <name type="synonym">Lycopersicon chilense</name>
    <dbReference type="NCBI Taxonomy" id="4083"/>
    <lineage>
        <taxon>Eukaryota</taxon>
        <taxon>Viridiplantae</taxon>
        <taxon>Streptophyta</taxon>
        <taxon>Embryophyta</taxon>
        <taxon>Tracheophyta</taxon>
        <taxon>Spermatophyta</taxon>
        <taxon>Magnoliopsida</taxon>
        <taxon>eudicotyledons</taxon>
        <taxon>Gunneridae</taxon>
        <taxon>Pentapetalae</taxon>
        <taxon>asterids</taxon>
        <taxon>lamiids</taxon>
        <taxon>Solanales</taxon>
        <taxon>Solanaceae</taxon>
        <taxon>Solanoideae</taxon>
        <taxon>Solaneae</taxon>
        <taxon>Solanum</taxon>
        <taxon>Solanum subgen. Lycopersicon</taxon>
    </lineage>
</organism>
<dbReference type="PROSITE" id="PS50053">
    <property type="entry name" value="UBIQUITIN_2"/>
    <property type="match status" value="1"/>
</dbReference>
<name>A0A6N2B0R2_SOLCI</name>
<dbReference type="GO" id="GO:0000398">
    <property type="term" value="P:mRNA splicing, via spliceosome"/>
    <property type="evidence" value="ECO:0007669"/>
    <property type="project" value="InterPro"/>
</dbReference>
<feature type="domain" description="Ubiquitin-like" evidence="2">
    <location>
        <begin position="198"/>
        <end position="283"/>
    </location>
</feature>
<dbReference type="Pfam" id="PF18036">
    <property type="entry name" value="Ubiquitin_4"/>
    <property type="match status" value="1"/>
</dbReference>
<proteinExistence type="predicted"/>
<dbReference type="InterPro" id="IPR040610">
    <property type="entry name" value="SNRNP25_ubiquitin"/>
</dbReference>
<dbReference type="AlphaFoldDB" id="A0A6N2B0R2"/>
<dbReference type="InterPro" id="IPR000626">
    <property type="entry name" value="Ubiquitin-like_dom"/>
</dbReference>
<feature type="compositionally biased region" description="Basic and acidic residues" evidence="1">
    <location>
        <begin position="1"/>
        <end position="15"/>
    </location>
</feature>
<comment type="caution">
    <text evidence="3">The sequence shown here is derived from an EMBL/GenBank/DDBJ whole genome shotgun (WGS) entry which is preliminary data.</text>
</comment>
<feature type="compositionally biased region" description="Basic and acidic residues" evidence="1">
    <location>
        <begin position="95"/>
        <end position="114"/>
    </location>
</feature>
<gene>
    <name evidence="3" type="ORF">EJD97_019066</name>
</gene>
<dbReference type="PANTHER" id="PTHR14942">
    <property type="entry name" value="U11/U12 SMALL NUCLEAR RIBONUCLEOPROTEIN 25 KDA PROTEIN"/>
    <property type="match status" value="1"/>
</dbReference>
<protein>
    <recommendedName>
        <fullName evidence="2">Ubiquitin-like domain-containing protein</fullName>
    </recommendedName>
</protein>
<dbReference type="Gene3D" id="3.10.20.90">
    <property type="entry name" value="Phosphatidylinositol 3-kinase Catalytic Subunit, Chain A, domain 1"/>
    <property type="match status" value="1"/>
</dbReference>
<evidence type="ECO:0000313" key="3">
    <source>
        <dbReference type="EMBL" id="TMW88076.1"/>
    </source>
</evidence>
<dbReference type="SUPFAM" id="SSF54236">
    <property type="entry name" value="Ubiquitin-like"/>
    <property type="match status" value="1"/>
</dbReference>